<proteinExistence type="inferred from homology"/>
<dbReference type="GO" id="GO:0003690">
    <property type="term" value="F:double-stranded DNA binding"/>
    <property type="evidence" value="ECO:0007669"/>
    <property type="project" value="TreeGrafter"/>
</dbReference>
<accession>G0MZU6</accession>
<evidence type="ECO:0000256" key="1">
    <source>
        <dbReference type="ARBA" id="ARBA00004123"/>
    </source>
</evidence>
<dbReference type="PANTHER" id="PTHR12415">
    <property type="entry name" value="TYROSYL-DNA PHOSPHODIESTERASE 1"/>
    <property type="match status" value="1"/>
</dbReference>
<dbReference type="Proteomes" id="UP000008068">
    <property type="component" value="Unassembled WGS sequence"/>
</dbReference>
<dbReference type="InterPro" id="IPR010347">
    <property type="entry name" value="Tdp1"/>
</dbReference>
<gene>
    <name evidence="13" type="ORF">CAEBREN_24547</name>
</gene>
<sequence>MKRIASEPSTSDDVAAKRAAEKPLIEPPLQQGRIYFTPIGGITGPLYESEGSLSLNEILSITRPLKSLHCSFMIEPDYLMNCYPQSIRSNPITLVVGEPDVKDLRRSMHAYKNVTVIGASLPIPYGTHHSKLSILEGEDGTIHVIVSSANMISEDWEFKTQQFWYGYGVKKETQVTGSEFQNDLIEYLGYYPSSMNSWTELIKCTDFSEVKDRLIFSVPGYHKAKKNSLGHMALRSILIDRFPFDPNFVHTDRTTFFCQCSSIGSLGPTPANWFRGQFLKSLEGAATPPQNKPARLFVLFPRVEDVRMSAEGYAGGKSVPYRNSVHQRQLWLQHAFCRWKADKKKRTRAIPHCKTYMKIDKDGQKWQLLTSANLSKAAWGELQKVNTANEQLMIRSYEMGVLVTDPERFNIPFDYPCVAYNDTDQPFTVDSTYTEPDSLGHVMNAQSPRKF</sequence>
<dbReference type="GO" id="GO:0017005">
    <property type="term" value="F:3'-tyrosyl-DNA phosphodiesterase activity"/>
    <property type="evidence" value="ECO:0007669"/>
    <property type="project" value="TreeGrafter"/>
</dbReference>
<comment type="similarity">
    <text evidence="2">Belongs to the tyrosyl-DNA phosphodiesterase family.</text>
</comment>
<dbReference type="GO" id="GO:0004527">
    <property type="term" value="F:exonuclease activity"/>
    <property type="evidence" value="ECO:0007669"/>
    <property type="project" value="UniProtKB-KW"/>
</dbReference>
<dbReference type="OMA" id="WFRGQFL"/>
<keyword evidence="5" id="KW-0378">Hydrolase</keyword>
<keyword evidence="6" id="KW-0269">Exonuclease</keyword>
<feature type="active site" description="Nucleophile" evidence="9">
    <location>
        <position position="129"/>
    </location>
</feature>
<dbReference type="PANTHER" id="PTHR12415:SF0">
    <property type="entry name" value="TYROSYL-DNA PHOSPHODIESTERASE 1"/>
    <property type="match status" value="1"/>
</dbReference>
<dbReference type="GO" id="GO:0006281">
    <property type="term" value="P:DNA repair"/>
    <property type="evidence" value="ECO:0007669"/>
    <property type="project" value="UniProtKB-KW"/>
</dbReference>
<evidence type="ECO:0000313" key="13">
    <source>
        <dbReference type="EMBL" id="EGT48609.1"/>
    </source>
</evidence>
<dbReference type="OrthoDB" id="47785at2759"/>
<evidence type="ECO:0000256" key="7">
    <source>
        <dbReference type="ARBA" id="ARBA00023204"/>
    </source>
</evidence>
<evidence type="ECO:0000256" key="8">
    <source>
        <dbReference type="ARBA" id="ARBA00023242"/>
    </source>
</evidence>
<feature type="binding site" evidence="10">
    <location>
        <position position="354"/>
    </location>
    <ligand>
        <name>substrate</name>
    </ligand>
</feature>
<evidence type="ECO:0000256" key="5">
    <source>
        <dbReference type="ARBA" id="ARBA00022801"/>
    </source>
</evidence>
<dbReference type="HOGENOM" id="CLU_010413_4_0_1"/>
<evidence type="ECO:0000256" key="11">
    <source>
        <dbReference type="PIRSR" id="PIRSR610347-3"/>
    </source>
</evidence>
<evidence type="ECO:0000256" key="4">
    <source>
        <dbReference type="ARBA" id="ARBA00022763"/>
    </source>
</evidence>
<name>G0MZU6_CAEBE</name>
<keyword evidence="3" id="KW-0540">Nuclease</keyword>
<evidence type="ECO:0000256" key="10">
    <source>
        <dbReference type="PIRSR" id="PIRSR610347-2"/>
    </source>
</evidence>
<keyword evidence="7" id="KW-0234">DNA repair</keyword>
<feature type="region of interest" description="Disordered" evidence="12">
    <location>
        <begin position="1"/>
        <end position="22"/>
    </location>
</feature>
<dbReference type="InParanoid" id="G0MZU6"/>
<evidence type="ECO:0000256" key="9">
    <source>
        <dbReference type="PIRSR" id="PIRSR610347-1"/>
    </source>
</evidence>
<dbReference type="STRING" id="135651.G0MZU6"/>
<dbReference type="EMBL" id="GL379823">
    <property type="protein sequence ID" value="EGT48609.1"/>
    <property type="molecule type" value="Genomic_DNA"/>
</dbReference>
<feature type="binding site" evidence="10">
    <location>
        <position position="131"/>
    </location>
    <ligand>
        <name>substrate</name>
    </ligand>
</feature>
<evidence type="ECO:0000256" key="2">
    <source>
        <dbReference type="ARBA" id="ARBA00010205"/>
    </source>
</evidence>
<organism evidence="14">
    <name type="scientific">Caenorhabditis brenneri</name>
    <name type="common">Nematode worm</name>
    <dbReference type="NCBI Taxonomy" id="135651"/>
    <lineage>
        <taxon>Eukaryota</taxon>
        <taxon>Metazoa</taxon>
        <taxon>Ecdysozoa</taxon>
        <taxon>Nematoda</taxon>
        <taxon>Chromadorea</taxon>
        <taxon>Rhabditida</taxon>
        <taxon>Rhabditina</taxon>
        <taxon>Rhabditomorpha</taxon>
        <taxon>Rhabditoidea</taxon>
        <taxon>Rhabditidae</taxon>
        <taxon>Peloderinae</taxon>
        <taxon>Caenorhabditis</taxon>
    </lineage>
</organism>
<evidence type="ECO:0000256" key="12">
    <source>
        <dbReference type="SAM" id="MobiDB-lite"/>
    </source>
</evidence>
<reference evidence="14" key="1">
    <citation type="submission" date="2011-07" db="EMBL/GenBank/DDBJ databases">
        <authorList>
            <consortium name="Caenorhabditis brenneri Sequencing and Analysis Consortium"/>
            <person name="Wilson R.K."/>
        </authorList>
    </citation>
    <scope>NUCLEOTIDE SEQUENCE [LARGE SCALE GENOMIC DNA]</scope>
    <source>
        <strain evidence="14">PB2801</strain>
    </source>
</reference>
<keyword evidence="4" id="KW-0227">DNA damage</keyword>
<feature type="active site" description="Proton donor/acceptor" evidence="9">
    <location>
        <position position="352"/>
    </location>
</feature>
<dbReference type="eggNOG" id="KOG2031">
    <property type="taxonomic scope" value="Eukaryota"/>
</dbReference>
<dbReference type="GO" id="GO:0005634">
    <property type="term" value="C:nucleus"/>
    <property type="evidence" value="ECO:0007669"/>
    <property type="project" value="UniProtKB-SubCell"/>
</dbReference>
<protein>
    <recommendedName>
        <fullName evidence="15">PLD phosphodiesterase domain-containing protein</fullName>
    </recommendedName>
</protein>
<dbReference type="AlphaFoldDB" id="G0MZU6"/>
<keyword evidence="14" id="KW-1185">Reference proteome</keyword>
<comment type="subcellular location">
    <subcellularLocation>
        <location evidence="1">Nucleus</location>
    </subcellularLocation>
</comment>
<evidence type="ECO:0000256" key="3">
    <source>
        <dbReference type="ARBA" id="ARBA00022722"/>
    </source>
</evidence>
<dbReference type="FunCoup" id="G0MZU6">
    <property type="interactions" value="2676"/>
</dbReference>
<evidence type="ECO:0000313" key="14">
    <source>
        <dbReference type="Proteomes" id="UP000008068"/>
    </source>
</evidence>
<dbReference type="Pfam" id="PF06087">
    <property type="entry name" value="Tyr-DNA_phospho"/>
    <property type="match status" value="1"/>
</dbReference>
<feature type="site" description="Interaction with DNA" evidence="11">
    <location>
        <position position="375"/>
    </location>
</feature>
<dbReference type="Gene3D" id="3.30.870.10">
    <property type="entry name" value="Endonuclease Chain A"/>
    <property type="match status" value="2"/>
</dbReference>
<dbReference type="GO" id="GO:0003697">
    <property type="term" value="F:single-stranded DNA binding"/>
    <property type="evidence" value="ECO:0007669"/>
    <property type="project" value="TreeGrafter"/>
</dbReference>
<evidence type="ECO:0000256" key="6">
    <source>
        <dbReference type="ARBA" id="ARBA00022839"/>
    </source>
</evidence>
<dbReference type="SUPFAM" id="SSF56024">
    <property type="entry name" value="Phospholipase D/nuclease"/>
    <property type="match status" value="2"/>
</dbReference>
<keyword evidence="8" id="KW-0539">Nucleus</keyword>
<evidence type="ECO:0008006" key="15">
    <source>
        <dbReference type="Google" id="ProtNLM"/>
    </source>
</evidence>